<dbReference type="AlphaFoldDB" id="D1NT96"/>
<dbReference type="Proteomes" id="UP000003656">
    <property type="component" value="Unassembled WGS sequence"/>
</dbReference>
<organism evidence="1 2">
    <name type="scientific">Bifidobacterium gallicum DSM 20093 = LMG 11596</name>
    <dbReference type="NCBI Taxonomy" id="561180"/>
    <lineage>
        <taxon>Bacteria</taxon>
        <taxon>Bacillati</taxon>
        <taxon>Actinomycetota</taxon>
        <taxon>Actinomycetes</taxon>
        <taxon>Bifidobacteriales</taxon>
        <taxon>Bifidobacteriaceae</taxon>
        <taxon>Bifidobacterium</taxon>
    </lineage>
</organism>
<comment type="caution">
    <text evidence="1">The sequence shown here is derived from an EMBL/GenBank/DDBJ whole genome shotgun (WGS) entry which is preliminary data.</text>
</comment>
<proteinExistence type="predicted"/>
<accession>D1NT96</accession>
<evidence type="ECO:0000313" key="2">
    <source>
        <dbReference type="Proteomes" id="UP000003656"/>
    </source>
</evidence>
<evidence type="ECO:0000313" key="1">
    <source>
        <dbReference type="EMBL" id="EFA22951.1"/>
    </source>
</evidence>
<protein>
    <submittedName>
        <fullName evidence="1">Uncharacterized protein</fullName>
    </submittedName>
</protein>
<sequence length="48" mass="5606">MDFHDVQHGWCSPVPAVFKNYLLLFPLRRAMTSTPRATPTMLRRDAFL</sequence>
<dbReference type="EMBL" id="ABXB03000002">
    <property type="protein sequence ID" value="EFA22951.1"/>
    <property type="molecule type" value="Genomic_DNA"/>
</dbReference>
<name>D1NT96_9BIFI</name>
<gene>
    <name evidence="1" type="ORF">BIFGAL_03054</name>
</gene>
<reference evidence="1 2" key="1">
    <citation type="submission" date="2009-11" db="EMBL/GenBank/DDBJ databases">
        <authorList>
            <person name="Weinstock G."/>
            <person name="Sodergren E."/>
            <person name="Clifton S."/>
            <person name="Fulton L."/>
            <person name="Fulton B."/>
            <person name="Courtney L."/>
            <person name="Fronick C."/>
            <person name="Harrison M."/>
            <person name="Strong C."/>
            <person name="Farmer C."/>
            <person name="Delahaunty K."/>
            <person name="Markovic C."/>
            <person name="Hall O."/>
            <person name="Minx P."/>
            <person name="Tomlinson C."/>
            <person name="Mitreva M."/>
            <person name="Nelson J."/>
            <person name="Hou S."/>
            <person name="Wollam A."/>
            <person name="Pepin K.H."/>
            <person name="Johnson M."/>
            <person name="Bhonagiri V."/>
            <person name="Nash W.E."/>
            <person name="Warren W."/>
            <person name="Chinwalla A."/>
            <person name="Mardis E.R."/>
            <person name="Wilson R.K."/>
        </authorList>
    </citation>
    <scope>NUCLEOTIDE SEQUENCE [LARGE SCALE GENOMIC DNA]</scope>
    <source>
        <strain evidence="1 2">DSM 20093</strain>
    </source>
</reference>